<name>A0A6J6B8J8_9ZZZZ</name>
<dbReference type="InterPro" id="IPR026881">
    <property type="entry name" value="WYL_dom"/>
</dbReference>
<evidence type="ECO:0000313" key="3">
    <source>
        <dbReference type="EMBL" id="CAB4534689.1"/>
    </source>
</evidence>
<accession>A0A6J6B8J8</accession>
<dbReference type="AlphaFoldDB" id="A0A6J6B8J8"/>
<dbReference type="PROSITE" id="PS52050">
    <property type="entry name" value="WYL"/>
    <property type="match status" value="1"/>
</dbReference>
<dbReference type="EMBL" id="CAEZSG010000041">
    <property type="protein sequence ID" value="CAB4534689.1"/>
    <property type="molecule type" value="Genomic_DNA"/>
</dbReference>
<reference evidence="3" key="1">
    <citation type="submission" date="2020-05" db="EMBL/GenBank/DDBJ databases">
        <authorList>
            <person name="Chiriac C."/>
            <person name="Salcher M."/>
            <person name="Ghai R."/>
            <person name="Kavagutti S V."/>
        </authorList>
    </citation>
    <scope>NUCLEOTIDE SEQUENCE</scope>
</reference>
<proteinExistence type="predicted"/>
<dbReference type="PANTHER" id="PTHR34580">
    <property type="match status" value="1"/>
</dbReference>
<dbReference type="InterPro" id="IPR051534">
    <property type="entry name" value="CBASS_pafABC_assoc_protein"/>
</dbReference>
<feature type="domain" description="WYL" evidence="1">
    <location>
        <begin position="152"/>
        <end position="213"/>
    </location>
</feature>
<dbReference type="Pfam" id="PF25583">
    <property type="entry name" value="WCX"/>
    <property type="match status" value="1"/>
</dbReference>
<evidence type="ECO:0000259" key="1">
    <source>
        <dbReference type="Pfam" id="PF13280"/>
    </source>
</evidence>
<dbReference type="PANTHER" id="PTHR34580:SF3">
    <property type="entry name" value="PROTEIN PAFB"/>
    <property type="match status" value="1"/>
</dbReference>
<protein>
    <submittedName>
        <fullName evidence="3">Unannotated protein</fullName>
    </submittedName>
</protein>
<evidence type="ECO:0000259" key="2">
    <source>
        <dbReference type="Pfam" id="PF25583"/>
    </source>
</evidence>
<sequence length="322" mass="35361">MVDKYDAVVSAEERLFCLLLALLPSDRGMSKADIFTNVRGYRDEFGENGATDSLNKKFERDKDELKSMGIPLKTSEPENPADAVYFIPSDEYTFSFSAAELSLLTAASAVWSESAHSVEASEARLRLLAADGIDSAAASLAPRIDTHDTAYPAVSEAIHKNQVVRFPYLKPGQAKYEVRTVTPLSVVNYDGRWHLLAFDHDRSAERTFLLRRIVGKVLPVSNASPAQKPDTRAAELFVQHLHALWDSLGATIRVTPGTKASVALANRRSTTIKGDIYTVHYLDEAVLADELCEYGAEAIVLSPPSLRDAVVARLERLVSDHG</sequence>
<gene>
    <name evidence="3" type="ORF">UFOPK1413_00387</name>
</gene>
<dbReference type="Pfam" id="PF13280">
    <property type="entry name" value="WYL"/>
    <property type="match status" value="1"/>
</dbReference>
<organism evidence="3">
    <name type="scientific">freshwater metagenome</name>
    <dbReference type="NCBI Taxonomy" id="449393"/>
    <lineage>
        <taxon>unclassified sequences</taxon>
        <taxon>metagenomes</taxon>
        <taxon>ecological metagenomes</taxon>
    </lineage>
</organism>
<dbReference type="InterPro" id="IPR057727">
    <property type="entry name" value="WCX_dom"/>
</dbReference>
<feature type="domain" description="WCX" evidence="2">
    <location>
        <begin position="250"/>
        <end position="317"/>
    </location>
</feature>